<proteinExistence type="predicted"/>
<evidence type="ECO:0000313" key="2">
    <source>
        <dbReference type="EMBL" id="KAF6407360.1"/>
    </source>
</evidence>
<gene>
    <name evidence="2" type="ORF">HJG59_009982</name>
</gene>
<feature type="region of interest" description="Disordered" evidence="1">
    <location>
        <begin position="59"/>
        <end position="88"/>
    </location>
</feature>
<organism evidence="2 3">
    <name type="scientific">Molossus molossus</name>
    <name type="common">Pallas' mastiff bat</name>
    <name type="synonym">Vespertilio molossus</name>
    <dbReference type="NCBI Taxonomy" id="27622"/>
    <lineage>
        <taxon>Eukaryota</taxon>
        <taxon>Metazoa</taxon>
        <taxon>Chordata</taxon>
        <taxon>Craniata</taxon>
        <taxon>Vertebrata</taxon>
        <taxon>Euteleostomi</taxon>
        <taxon>Mammalia</taxon>
        <taxon>Eutheria</taxon>
        <taxon>Laurasiatheria</taxon>
        <taxon>Chiroptera</taxon>
        <taxon>Yangochiroptera</taxon>
        <taxon>Molossidae</taxon>
        <taxon>Molossus</taxon>
    </lineage>
</organism>
<comment type="caution">
    <text evidence="2">The sequence shown here is derived from an EMBL/GenBank/DDBJ whole genome shotgun (WGS) entry which is preliminary data.</text>
</comment>
<protein>
    <submittedName>
        <fullName evidence="2">Uncharacterized protein</fullName>
    </submittedName>
</protein>
<accession>A0A7J8C953</accession>
<dbReference type="InParanoid" id="A0A7J8C953"/>
<reference evidence="2 3" key="1">
    <citation type="journal article" date="2020" name="Nature">
        <title>Six reference-quality genomes reveal evolution of bat adaptations.</title>
        <authorList>
            <person name="Jebb D."/>
            <person name="Huang Z."/>
            <person name="Pippel M."/>
            <person name="Hughes G.M."/>
            <person name="Lavrichenko K."/>
            <person name="Devanna P."/>
            <person name="Winkler S."/>
            <person name="Jermiin L.S."/>
            <person name="Skirmuntt E.C."/>
            <person name="Katzourakis A."/>
            <person name="Burkitt-Gray L."/>
            <person name="Ray D.A."/>
            <person name="Sullivan K.A.M."/>
            <person name="Roscito J.G."/>
            <person name="Kirilenko B.M."/>
            <person name="Davalos L.M."/>
            <person name="Corthals A.P."/>
            <person name="Power M.L."/>
            <person name="Jones G."/>
            <person name="Ransome R.D."/>
            <person name="Dechmann D.K.N."/>
            <person name="Locatelli A.G."/>
            <person name="Puechmaille S.J."/>
            <person name="Fedrigo O."/>
            <person name="Jarvis E.D."/>
            <person name="Hiller M."/>
            <person name="Vernes S.C."/>
            <person name="Myers E.W."/>
            <person name="Teeling E.C."/>
        </authorList>
    </citation>
    <scope>NUCLEOTIDE SEQUENCE [LARGE SCALE GENOMIC DNA]</scope>
    <source>
        <strain evidence="2">MMolMol1</strain>
        <tissue evidence="2">Muscle</tissue>
    </source>
</reference>
<dbReference type="EMBL" id="JACASF010000021">
    <property type="protein sequence ID" value="KAF6407360.1"/>
    <property type="molecule type" value="Genomic_DNA"/>
</dbReference>
<feature type="compositionally biased region" description="Polar residues" evidence="1">
    <location>
        <begin position="1"/>
        <end position="14"/>
    </location>
</feature>
<evidence type="ECO:0000313" key="3">
    <source>
        <dbReference type="Proteomes" id="UP000550707"/>
    </source>
</evidence>
<name>A0A7J8C953_MOLMO</name>
<sequence>MRQASSLSLGQCPTVSPPEADLGTRIQVQVVSVGGEPPGRWESGARCICRSLTTGQPAGALGWGGMQPRPGCPGLRGEGPGLHSQAPIRKGVSLGAGCPRPPSQCAPGVTGFLPCFRLRKPSAEIRLLERESLN</sequence>
<keyword evidence="3" id="KW-1185">Reference proteome</keyword>
<evidence type="ECO:0000256" key="1">
    <source>
        <dbReference type="SAM" id="MobiDB-lite"/>
    </source>
</evidence>
<feature type="region of interest" description="Disordered" evidence="1">
    <location>
        <begin position="1"/>
        <end position="21"/>
    </location>
</feature>
<dbReference type="AlphaFoldDB" id="A0A7J8C953"/>
<dbReference type="Proteomes" id="UP000550707">
    <property type="component" value="Unassembled WGS sequence"/>
</dbReference>